<reference evidence="2 3" key="1">
    <citation type="submission" date="2019-07" db="EMBL/GenBank/DDBJ databases">
        <title>Whole genome shotgun sequence of Enterococcus villorum NBRC 100699.</title>
        <authorList>
            <person name="Hosoyama A."/>
            <person name="Uohara A."/>
            <person name="Ohji S."/>
            <person name="Ichikawa N."/>
        </authorList>
    </citation>
    <scope>NUCLEOTIDE SEQUENCE [LARGE SCALE GENOMIC DNA]</scope>
    <source>
        <strain evidence="2 3">NBRC 100699</strain>
    </source>
</reference>
<gene>
    <name evidence="2" type="ORF">EVI01_14060</name>
</gene>
<dbReference type="EMBL" id="BJWF01000014">
    <property type="protein sequence ID" value="GEL92069.1"/>
    <property type="molecule type" value="Genomic_DNA"/>
</dbReference>
<dbReference type="Pfam" id="PF12323">
    <property type="entry name" value="HTH_OrfB_IS605"/>
    <property type="match status" value="1"/>
</dbReference>
<dbReference type="Proteomes" id="UP000321830">
    <property type="component" value="Unassembled WGS sequence"/>
</dbReference>
<feature type="domain" description="Transposase putative helix-turn-helix" evidence="1">
    <location>
        <begin position="1"/>
        <end position="45"/>
    </location>
</feature>
<sequence length="338" mass="40026">MLKAFKFRIYPTTLQKQWFIQNFGCVRFTYNHLLKARQESYAKTGAIDYTVTPASLKKKYPFLKTADSLALANAQLNLDRAFRNYFKGRASFPKLKNKKSMWQSYTTNNQNGTIYLEKNYLKLPKQKERIKVNLHRPVEGVIRSATISARYNEVFYVSLLCEVSDQNLDGSNRWIGVAYDPQKLIETSSPLNVQLPLLKQTQDSIKIAQRKLWIKSKAAQKRKVRLEKAKNYQKQKRKVMDLYLKQKYQKEDYLEQLSGKLIRHYDYLFIEAVPNDCFSTKFSLQDWYKFIHKLRYKAHWYNKSLLLINMNEQSHLSCDQKSVTLEKIGKQVMFDEMN</sequence>
<protein>
    <submittedName>
        <fullName evidence="2">Transposase</fullName>
    </submittedName>
</protein>
<evidence type="ECO:0000313" key="2">
    <source>
        <dbReference type="EMBL" id="GEL92069.1"/>
    </source>
</evidence>
<dbReference type="RefSeq" id="WP_010750434.1">
    <property type="nucleotide sequence ID" value="NZ_BJWF01000014.1"/>
</dbReference>
<dbReference type="AlphaFoldDB" id="A0A511J307"/>
<dbReference type="InterPro" id="IPR021027">
    <property type="entry name" value="Transposase_put_HTH"/>
</dbReference>
<organism evidence="2 3">
    <name type="scientific">Enterococcus villorum</name>
    <dbReference type="NCBI Taxonomy" id="112904"/>
    <lineage>
        <taxon>Bacteria</taxon>
        <taxon>Bacillati</taxon>
        <taxon>Bacillota</taxon>
        <taxon>Bacilli</taxon>
        <taxon>Lactobacillales</taxon>
        <taxon>Enterococcaceae</taxon>
        <taxon>Enterococcus</taxon>
    </lineage>
</organism>
<proteinExistence type="predicted"/>
<accession>A0A511J307</accession>
<evidence type="ECO:0000259" key="1">
    <source>
        <dbReference type="Pfam" id="PF12323"/>
    </source>
</evidence>
<dbReference type="NCBIfam" id="NF040570">
    <property type="entry name" value="guided_TnpB"/>
    <property type="match status" value="1"/>
</dbReference>
<comment type="caution">
    <text evidence="2">The sequence shown here is derived from an EMBL/GenBank/DDBJ whole genome shotgun (WGS) entry which is preliminary data.</text>
</comment>
<name>A0A511J307_9ENTE</name>
<evidence type="ECO:0000313" key="3">
    <source>
        <dbReference type="Proteomes" id="UP000321830"/>
    </source>
</evidence>